<dbReference type="EMBL" id="AWUE01018038">
    <property type="protein sequence ID" value="OMO83049.1"/>
    <property type="molecule type" value="Genomic_DNA"/>
</dbReference>
<evidence type="ECO:0000313" key="3">
    <source>
        <dbReference type="EMBL" id="OMO83049.1"/>
    </source>
</evidence>
<keyword evidence="4" id="KW-1185">Reference proteome</keyword>
<feature type="chain" id="PRO_5012345164" evidence="2">
    <location>
        <begin position="19"/>
        <end position="296"/>
    </location>
</feature>
<organism evidence="3 4">
    <name type="scientific">Corchorus olitorius</name>
    <dbReference type="NCBI Taxonomy" id="93759"/>
    <lineage>
        <taxon>Eukaryota</taxon>
        <taxon>Viridiplantae</taxon>
        <taxon>Streptophyta</taxon>
        <taxon>Embryophyta</taxon>
        <taxon>Tracheophyta</taxon>
        <taxon>Spermatophyta</taxon>
        <taxon>Magnoliopsida</taxon>
        <taxon>eudicotyledons</taxon>
        <taxon>Gunneridae</taxon>
        <taxon>Pentapetalae</taxon>
        <taxon>rosids</taxon>
        <taxon>malvids</taxon>
        <taxon>Malvales</taxon>
        <taxon>Malvaceae</taxon>
        <taxon>Grewioideae</taxon>
        <taxon>Apeibeae</taxon>
        <taxon>Corchorus</taxon>
    </lineage>
</organism>
<reference evidence="4" key="1">
    <citation type="submission" date="2013-09" db="EMBL/GenBank/DDBJ databases">
        <title>Corchorus olitorius genome sequencing.</title>
        <authorList>
            <person name="Alam M."/>
            <person name="Haque M.S."/>
            <person name="Islam M.S."/>
            <person name="Emdad E.M."/>
            <person name="Islam M.M."/>
            <person name="Ahmed B."/>
            <person name="Halim A."/>
            <person name="Hossen Q.M.M."/>
            <person name="Hossain M.Z."/>
            <person name="Ahmed R."/>
            <person name="Khan M.M."/>
            <person name="Islam R."/>
            <person name="Rashid M.M."/>
            <person name="Khan S.A."/>
            <person name="Rahman M.S."/>
            <person name="Alam M."/>
            <person name="Yahiya A.S."/>
            <person name="Khan M.S."/>
            <person name="Azam M.S."/>
            <person name="Haque T."/>
            <person name="Lashkar M.Z.H."/>
            <person name="Akhand A.I."/>
            <person name="Morshed G."/>
            <person name="Roy S."/>
            <person name="Uddin K.S."/>
            <person name="Rabeya T."/>
            <person name="Hossain A.S."/>
            <person name="Chowdhury A."/>
            <person name="Snigdha A.R."/>
            <person name="Mortoza M.S."/>
            <person name="Matin S.A."/>
            <person name="Hoque S.M.E."/>
            <person name="Islam M.K."/>
            <person name="Roy D.K."/>
            <person name="Haider R."/>
            <person name="Moosa M.M."/>
            <person name="Elias S.M."/>
            <person name="Hasan A.M."/>
            <person name="Jahan S."/>
            <person name="Shafiuddin M."/>
            <person name="Mahmood N."/>
            <person name="Shommy N.S."/>
        </authorList>
    </citation>
    <scope>NUCLEOTIDE SEQUENCE [LARGE SCALE GENOMIC DNA]</scope>
    <source>
        <strain evidence="4">cv. O-4</strain>
    </source>
</reference>
<proteinExistence type="predicted"/>
<sequence length="296" mass="31217">MISSSSIVLFSSLAGASGGSTLSEYKSHSLKSAESPTPKSRVVDKELSRTSSGGSKAVDHLYRLGEGGFQMGSKSVTPFRSLRLEGNRHRKEGKQPVQAMSAISGSKSAAPSRFKNHVDSLILQSRRVVRALDAEDKSCEIIFENHGVGGKRDPILLEAVEKGASRGKGKAKVVAIETDAEDDDGQDNRHDCIFCVGMPDIYEKKEARKGEGVGDSPALLAAKAKVANGLLAEVGSGPFIPGVGYAKVGAIELVGPVNDIGQSEDERLGSHAYGDGWRRYSGTVKGSRGRIGGVCC</sequence>
<feature type="signal peptide" evidence="2">
    <location>
        <begin position="1"/>
        <end position="18"/>
    </location>
</feature>
<accession>A0A1R3IKD2</accession>
<comment type="caution">
    <text evidence="3">The sequence shown here is derived from an EMBL/GenBank/DDBJ whole genome shotgun (WGS) entry which is preliminary data.</text>
</comment>
<dbReference type="AlphaFoldDB" id="A0A1R3IKD2"/>
<name>A0A1R3IKD2_9ROSI</name>
<gene>
    <name evidence="3" type="ORF">COLO4_22719</name>
</gene>
<dbReference type="Proteomes" id="UP000187203">
    <property type="component" value="Unassembled WGS sequence"/>
</dbReference>
<protein>
    <submittedName>
        <fullName evidence="3">DNA (Cytosine-5)-methyltransferase 1</fullName>
    </submittedName>
</protein>
<evidence type="ECO:0000313" key="4">
    <source>
        <dbReference type="Proteomes" id="UP000187203"/>
    </source>
</evidence>
<evidence type="ECO:0000256" key="1">
    <source>
        <dbReference type="SAM" id="MobiDB-lite"/>
    </source>
</evidence>
<feature type="region of interest" description="Disordered" evidence="1">
    <location>
        <begin position="16"/>
        <end position="55"/>
    </location>
</feature>
<keyword evidence="2" id="KW-0732">Signal</keyword>
<evidence type="ECO:0000256" key="2">
    <source>
        <dbReference type="SAM" id="SignalP"/>
    </source>
</evidence>